<dbReference type="eggNOG" id="COG0438">
    <property type="taxonomic scope" value="Bacteria"/>
</dbReference>
<evidence type="ECO:0000313" key="4">
    <source>
        <dbReference type="EMBL" id="KEA64234.1"/>
    </source>
</evidence>
<evidence type="ECO:0000256" key="1">
    <source>
        <dbReference type="ARBA" id="ARBA00022676"/>
    </source>
</evidence>
<evidence type="ECO:0000313" key="5">
    <source>
        <dbReference type="Proteomes" id="UP000028252"/>
    </source>
</evidence>
<keyword evidence="2 4" id="KW-0808">Transferase</keyword>
<dbReference type="STRING" id="1232683.ADIMK_1480"/>
<dbReference type="PATRIC" id="fig|1232683.4.peg.1459"/>
<dbReference type="PANTHER" id="PTHR12526">
    <property type="entry name" value="GLYCOSYLTRANSFERASE"/>
    <property type="match status" value="1"/>
</dbReference>
<dbReference type="PANTHER" id="PTHR12526:SF629">
    <property type="entry name" value="TEICHURONIC ACID BIOSYNTHESIS GLYCOSYLTRANSFERASE TUAH-RELATED"/>
    <property type="match status" value="1"/>
</dbReference>
<evidence type="ECO:0000256" key="2">
    <source>
        <dbReference type="ARBA" id="ARBA00022679"/>
    </source>
</evidence>
<name>A0A081G0C9_9GAMM</name>
<reference evidence="4 5" key="1">
    <citation type="submission" date="2014-04" db="EMBL/GenBank/DDBJ databases">
        <title>Marinobacterium kochiensis sp. nov., isolated from sediment sample collected from Kochi backwaters in Kerala, India.</title>
        <authorList>
            <person name="Singh A."/>
            <person name="Pinnaka A.K."/>
        </authorList>
    </citation>
    <scope>NUCLEOTIDE SEQUENCE [LARGE SCALE GENOMIC DNA]</scope>
    <source>
        <strain evidence="4 5">AK27</strain>
    </source>
</reference>
<dbReference type="Gene3D" id="3.40.50.2000">
    <property type="entry name" value="Glycogen Phosphorylase B"/>
    <property type="match status" value="2"/>
</dbReference>
<dbReference type="SUPFAM" id="SSF53756">
    <property type="entry name" value="UDP-Glycosyltransferase/glycogen phosphorylase"/>
    <property type="match status" value="1"/>
</dbReference>
<dbReference type="Pfam" id="PF13692">
    <property type="entry name" value="Glyco_trans_1_4"/>
    <property type="match status" value="1"/>
</dbReference>
<dbReference type="GO" id="GO:0016757">
    <property type="term" value="F:glycosyltransferase activity"/>
    <property type="evidence" value="ECO:0007669"/>
    <property type="project" value="UniProtKB-KW"/>
</dbReference>
<gene>
    <name evidence="4" type="ORF">ADIMK_1480</name>
</gene>
<protein>
    <submittedName>
        <fullName evidence="4">Glycosyl transferase, group 1</fullName>
    </submittedName>
</protein>
<evidence type="ECO:0000259" key="3">
    <source>
        <dbReference type="Pfam" id="PF13439"/>
    </source>
</evidence>
<organism evidence="4 5">
    <name type="scientific">Marinobacterium lacunae</name>
    <dbReference type="NCBI Taxonomy" id="1232683"/>
    <lineage>
        <taxon>Bacteria</taxon>
        <taxon>Pseudomonadati</taxon>
        <taxon>Pseudomonadota</taxon>
        <taxon>Gammaproteobacteria</taxon>
        <taxon>Oceanospirillales</taxon>
        <taxon>Oceanospirillaceae</taxon>
        <taxon>Marinobacterium</taxon>
    </lineage>
</organism>
<sequence>MAPVHQWGDVRVFKKEAVSYAEQGFDVTLIARAPNFIHSDGVKIVPRWGDFDSRLLRFLSLPFVLIQTFLNRADVYHLHNPDTIPIAFILKLFGRHYIYDTHEDFEKRILIREWIYPSLRKILAFLVSRAEKVVCKFSISTFVTQESVANRLGEKSLVVGNAPRHNKKMYDRVYQEVSNIDSGNTDFRLVYLGLINKSRGLFSMVEALEYVNKKHSCRLWLIGPADPEDLNKARLMAGWEYVDYIPSVEQELAFAYVVKSDVGLIYIDDVGGHKYTDPNKIYEYMAFSKPFIASDFEMWRDKLGRLGAGIFISAGSSTNLSLAVENMVGLNAEEREEMGRKGREYINIYNWQNEFDKILSVYEAYFNVGN</sequence>
<keyword evidence="1" id="KW-0328">Glycosyltransferase</keyword>
<proteinExistence type="predicted"/>
<feature type="domain" description="Glycosyltransferase subfamily 4-like N-terminal" evidence="3">
    <location>
        <begin position="18"/>
        <end position="135"/>
    </location>
</feature>
<dbReference type="Pfam" id="PF13439">
    <property type="entry name" value="Glyco_transf_4"/>
    <property type="match status" value="1"/>
</dbReference>
<dbReference type="AlphaFoldDB" id="A0A081G0C9"/>
<dbReference type="Proteomes" id="UP000028252">
    <property type="component" value="Unassembled WGS sequence"/>
</dbReference>
<dbReference type="InterPro" id="IPR028098">
    <property type="entry name" value="Glyco_trans_4-like_N"/>
</dbReference>
<keyword evidence="5" id="KW-1185">Reference proteome</keyword>
<comment type="caution">
    <text evidence="4">The sequence shown here is derived from an EMBL/GenBank/DDBJ whole genome shotgun (WGS) entry which is preliminary data.</text>
</comment>
<dbReference type="EMBL" id="JMQN01000018">
    <property type="protein sequence ID" value="KEA64234.1"/>
    <property type="molecule type" value="Genomic_DNA"/>
</dbReference>
<accession>A0A081G0C9</accession>